<evidence type="ECO:0000313" key="1">
    <source>
        <dbReference type="EMBL" id="MCQ0969538.1"/>
    </source>
</evidence>
<evidence type="ECO:0000313" key="2">
    <source>
        <dbReference type="Proteomes" id="UP001203945"/>
    </source>
</evidence>
<accession>A0ABT1MMM3</accession>
<protein>
    <submittedName>
        <fullName evidence="1">Uncharacterized protein</fullName>
    </submittedName>
</protein>
<reference evidence="1 2" key="1">
    <citation type="submission" date="2022-03" db="EMBL/GenBank/DDBJ databases">
        <authorList>
            <person name="He Y."/>
        </authorList>
    </citation>
    <scope>NUCLEOTIDE SEQUENCE [LARGE SCALE GENOMIC DNA]</scope>
    <source>
        <strain evidence="1 2">TK19116</strain>
    </source>
</reference>
<dbReference type="EMBL" id="JAKZEU010000002">
    <property type="protein sequence ID" value="MCQ0969538.1"/>
    <property type="molecule type" value="Genomic_DNA"/>
</dbReference>
<name>A0ABT1MMM3_9RHOB</name>
<gene>
    <name evidence="1" type="ORF">MLD63_03690</name>
</gene>
<dbReference type="RefSeq" id="WP_255328539.1">
    <property type="nucleotide sequence ID" value="NZ_JAKZEU010000002.1"/>
</dbReference>
<keyword evidence="2" id="KW-1185">Reference proteome</keyword>
<comment type="caution">
    <text evidence="1">The sequence shown here is derived from an EMBL/GenBank/DDBJ whole genome shotgun (WGS) entry which is preliminary data.</text>
</comment>
<sequence length="99" mass="10979">MTVSLNELRVALLAVDREQALEAYRSHVGIEAGKLLALARAVRAHTSGDMSVDDLKAAYFDFDHDPALLVLATPGIEELKVLRRLIEVVSAYLYGRRSR</sequence>
<proteinExistence type="predicted"/>
<dbReference type="Proteomes" id="UP001203945">
    <property type="component" value="Unassembled WGS sequence"/>
</dbReference>
<organism evidence="1 2">
    <name type="scientific">Paracoccus albicereus</name>
    <dbReference type="NCBI Taxonomy" id="2922394"/>
    <lineage>
        <taxon>Bacteria</taxon>
        <taxon>Pseudomonadati</taxon>
        <taxon>Pseudomonadota</taxon>
        <taxon>Alphaproteobacteria</taxon>
        <taxon>Rhodobacterales</taxon>
        <taxon>Paracoccaceae</taxon>
        <taxon>Paracoccus</taxon>
    </lineage>
</organism>